<evidence type="ECO:0000256" key="2">
    <source>
        <dbReference type="ARBA" id="ARBA00011900"/>
    </source>
</evidence>
<organism evidence="9 10">
    <name type="scientific">Sedimentisphaera salicampi</name>
    <dbReference type="NCBI Taxonomy" id="1941349"/>
    <lineage>
        <taxon>Bacteria</taxon>
        <taxon>Pseudomonadati</taxon>
        <taxon>Planctomycetota</taxon>
        <taxon>Phycisphaerae</taxon>
        <taxon>Sedimentisphaerales</taxon>
        <taxon>Sedimentisphaeraceae</taxon>
        <taxon>Sedimentisphaera</taxon>
    </lineage>
</organism>
<comment type="catalytic activity">
    <reaction evidence="6 8">
        <text>a 2'-deoxyadenosine in DNA + S-adenosyl-L-methionine = an N(6)-methyl-2'-deoxyadenosine in DNA + S-adenosyl-L-homocysteine + H(+)</text>
        <dbReference type="Rhea" id="RHEA:15197"/>
        <dbReference type="Rhea" id="RHEA-COMP:12418"/>
        <dbReference type="Rhea" id="RHEA-COMP:12419"/>
        <dbReference type="ChEBI" id="CHEBI:15378"/>
        <dbReference type="ChEBI" id="CHEBI:57856"/>
        <dbReference type="ChEBI" id="CHEBI:59789"/>
        <dbReference type="ChEBI" id="CHEBI:90615"/>
        <dbReference type="ChEBI" id="CHEBI:90616"/>
        <dbReference type="EC" id="2.1.1.72"/>
    </reaction>
</comment>
<dbReference type="Proteomes" id="UP000193334">
    <property type="component" value="Chromosome"/>
</dbReference>
<keyword evidence="5 8" id="KW-0949">S-adenosyl-L-methionine</keyword>
<proteinExistence type="inferred from homology"/>
<dbReference type="NCBIfam" id="TIGR00571">
    <property type="entry name" value="dam"/>
    <property type="match status" value="1"/>
</dbReference>
<dbReference type="EMBL" id="CP021023">
    <property type="protein sequence ID" value="ARN57962.1"/>
    <property type="molecule type" value="Genomic_DNA"/>
</dbReference>
<dbReference type="InterPro" id="IPR002052">
    <property type="entry name" value="DNA_methylase_N6_adenine_CS"/>
</dbReference>
<evidence type="ECO:0000256" key="3">
    <source>
        <dbReference type="ARBA" id="ARBA00022603"/>
    </source>
</evidence>
<reference evidence="10" key="1">
    <citation type="submission" date="2017-04" db="EMBL/GenBank/DDBJ databases">
        <title>Comparative genomics and description of representatives of a novel lineage of planctomycetes thriving in anoxic sediments.</title>
        <authorList>
            <person name="Spring S."/>
            <person name="Bunk B."/>
            <person name="Sproer C."/>
        </authorList>
    </citation>
    <scope>NUCLEOTIDE SEQUENCE [LARGE SCALE GENOMIC DNA]</scope>
    <source>
        <strain evidence="10">ST-PulAB-D4</strain>
    </source>
</reference>
<feature type="binding site" evidence="7">
    <location>
        <position position="215"/>
    </location>
    <ligand>
        <name>S-adenosyl-L-methionine</name>
        <dbReference type="ChEBI" id="CHEBI:59789"/>
    </ligand>
</feature>
<accession>A0A1W6LQF3</accession>
<keyword evidence="10" id="KW-1185">Reference proteome</keyword>
<dbReference type="InterPro" id="IPR029063">
    <property type="entry name" value="SAM-dependent_MTases_sf"/>
</dbReference>
<feature type="binding site" evidence="7">
    <location>
        <position position="24"/>
    </location>
    <ligand>
        <name>S-adenosyl-L-methionine</name>
        <dbReference type="ChEBI" id="CHEBI:59789"/>
    </ligand>
</feature>
<dbReference type="Gene3D" id="1.10.1020.10">
    <property type="entry name" value="Adenine-specific Methyltransferase, Domain 2"/>
    <property type="match status" value="1"/>
</dbReference>
<dbReference type="STRING" id="1941349.STSP1_02388"/>
<sequence>MGHLAVENSNLEIIKKKAKPFLKWAGGKRKLVPEIEARLPSNFNSLNFSKYAEPFLGGGAFFFHLVQEYDFIEKSILVDSNPDLINCFEAIKTDFNKLIEYLESMKNEYLSSDEEGRRHYFLKIRSEYNKAKLNSHSTLTAAQMLFLNRTCFNGLYRLNKKGEFNVPHGKYKSPSIYDKENYMLVSNLLQNAELILGDFQDCISYLDEETLVYLDPPYRPISNTASFTSYSKGSFAEKDQVRLADFCRELDQKGVKFILSNSDPKNEEPNDNFFEKYFDLFKIERVKANRAINCKGSKRGAINELIITNIEE</sequence>
<evidence type="ECO:0000313" key="9">
    <source>
        <dbReference type="EMBL" id="ARN57962.1"/>
    </source>
</evidence>
<evidence type="ECO:0000256" key="1">
    <source>
        <dbReference type="ARBA" id="ARBA00006594"/>
    </source>
</evidence>
<comment type="similarity">
    <text evidence="1 8">Belongs to the N(4)/N(6)-methyltransferase family.</text>
</comment>
<dbReference type="EC" id="2.1.1.72" evidence="2 8"/>
<evidence type="ECO:0000256" key="4">
    <source>
        <dbReference type="ARBA" id="ARBA00022679"/>
    </source>
</evidence>
<dbReference type="PIRSF" id="PIRSF000398">
    <property type="entry name" value="M_m6A_EcoRV"/>
    <property type="match status" value="1"/>
</dbReference>
<name>A0A1W6LQF3_9BACT</name>
<dbReference type="PROSITE" id="PS00092">
    <property type="entry name" value="N6_MTASE"/>
    <property type="match status" value="1"/>
</dbReference>
<feature type="binding site" evidence="7">
    <location>
        <position position="28"/>
    </location>
    <ligand>
        <name>S-adenosyl-L-methionine</name>
        <dbReference type="ChEBI" id="CHEBI:59789"/>
    </ligand>
</feature>
<protein>
    <recommendedName>
        <fullName evidence="2 8">Site-specific DNA-methyltransferase (adenine-specific)</fullName>
        <ecNumber evidence="2 8">2.1.1.72</ecNumber>
    </recommendedName>
</protein>
<gene>
    <name evidence="9" type="primary">dpnM</name>
    <name evidence="9" type="ORF">STSP1_02388</name>
</gene>
<keyword evidence="4 8" id="KW-0808">Transferase</keyword>
<dbReference type="REBASE" id="200974">
    <property type="entry name" value="M1.PbaD4ORF2388P"/>
</dbReference>
<dbReference type="GO" id="GO:1904047">
    <property type="term" value="F:S-adenosyl-L-methionine binding"/>
    <property type="evidence" value="ECO:0007669"/>
    <property type="project" value="TreeGrafter"/>
</dbReference>
<dbReference type="InterPro" id="IPR012263">
    <property type="entry name" value="M_m6A_EcoRV"/>
</dbReference>
<dbReference type="SUPFAM" id="SSF53335">
    <property type="entry name" value="S-adenosyl-L-methionine-dependent methyltransferases"/>
    <property type="match status" value="1"/>
</dbReference>
<feature type="binding site" evidence="7">
    <location>
        <position position="79"/>
    </location>
    <ligand>
        <name>S-adenosyl-L-methionine</name>
        <dbReference type="ChEBI" id="CHEBI:59789"/>
    </ligand>
</feature>
<keyword evidence="3 8" id="KW-0489">Methyltransferase</keyword>
<dbReference type="GO" id="GO:0009007">
    <property type="term" value="F:site-specific DNA-methyltransferase (adenine-specific) activity"/>
    <property type="evidence" value="ECO:0007669"/>
    <property type="project" value="UniProtKB-UniRule"/>
</dbReference>
<dbReference type="Pfam" id="PF02086">
    <property type="entry name" value="MethyltransfD12"/>
    <property type="match status" value="1"/>
</dbReference>
<evidence type="ECO:0000256" key="5">
    <source>
        <dbReference type="ARBA" id="ARBA00022691"/>
    </source>
</evidence>
<evidence type="ECO:0000256" key="8">
    <source>
        <dbReference type="RuleBase" id="RU361257"/>
    </source>
</evidence>
<dbReference type="KEGG" id="pbp:STSP1_02388"/>
<dbReference type="PANTHER" id="PTHR30481:SF3">
    <property type="entry name" value="DNA ADENINE METHYLASE"/>
    <property type="match status" value="1"/>
</dbReference>
<dbReference type="GO" id="GO:0043565">
    <property type="term" value="F:sequence-specific DNA binding"/>
    <property type="evidence" value="ECO:0007669"/>
    <property type="project" value="TreeGrafter"/>
</dbReference>
<dbReference type="PRINTS" id="PR00505">
    <property type="entry name" value="D12N6MTFRASE"/>
</dbReference>
<evidence type="ECO:0000256" key="6">
    <source>
        <dbReference type="ARBA" id="ARBA00047942"/>
    </source>
</evidence>
<dbReference type="InterPro" id="IPR012327">
    <property type="entry name" value="MeTrfase_D12"/>
</dbReference>
<evidence type="ECO:0000256" key="7">
    <source>
        <dbReference type="PIRSR" id="PIRSR000398-1"/>
    </source>
</evidence>
<dbReference type="InterPro" id="IPR023095">
    <property type="entry name" value="Ade_MeTrfase_dom_2"/>
</dbReference>
<dbReference type="GO" id="GO:0006298">
    <property type="term" value="P:mismatch repair"/>
    <property type="evidence" value="ECO:0007669"/>
    <property type="project" value="TreeGrafter"/>
</dbReference>
<dbReference type="GO" id="GO:0032259">
    <property type="term" value="P:methylation"/>
    <property type="evidence" value="ECO:0007669"/>
    <property type="project" value="UniProtKB-KW"/>
</dbReference>
<dbReference type="Gene3D" id="3.40.50.150">
    <property type="entry name" value="Vaccinia Virus protein VP39"/>
    <property type="match status" value="1"/>
</dbReference>
<evidence type="ECO:0000313" key="10">
    <source>
        <dbReference type="Proteomes" id="UP000193334"/>
    </source>
</evidence>
<dbReference type="RefSeq" id="WP_085756577.1">
    <property type="nucleotide sequence ID" value="NZ_CP021023.1"/>
</dbReference>
<dbReference type="PANTHER" id="PTHR30481">
    <property type="entry name" value="DNA ADENINE METHYLASE"/>
    <property type="match status" value="1"/>
</dbReference>
<dbReference type="GO" id="GO:0009307">
    <property type="term" value="P:DNA restriction-modification system"/>
    <property type="evidence" value="ECO:0007669"/>
    <property type="project" value="InterPro"/>
</dbReference>
<dbReference type="AlphaFoldDB" id="A0A1W6LQF3"/>